<protein>
    <submittedName>
        <fullName evidence="1">Uncharacterized protein</fullName>
    </submittedName>
</protein>
<keyword evidence="2" id="KW-1185">Reference proteome</keyword>
<accession>A0ACD3V2G4</accession>
<name>A0ACD3V2G4_9BRAD</name>
<dbReference type="EMBL" id="CP088282">
    <property type="protein sequence ID" value="UGY00509.1"/>
    <property type="molecule type" value="Genomic_DNA"/>
</dbReference>
<evidence type="ECO:0000313" key="1">
    <source>
        <dbReference type="EMBL" id="UGY00509.1"/>
    </source>
</evidence>
<reference evidence="1 2" key="1">
    <citation type="journal article" date="2021" name="Int. J. Syst. Evol. Microbiol.">
        <title>Bradyrhizobium septentrionale sp. nov. (sv. septentrionale) and Bradyrhizobium quebecense sp. nov. (sv. septentrionale) associated with legumes native to Canada possess rearranged symbiosis genes and numerous insertion sequences.</title>
        <authorList>
            <person name="Bromfield E.S.P."/>
            <person name="Cloutier S."/>
        </authorList>
    </citation>
    <scope>NUCLEOTIDE SEQUENCE [LARGE SCALE GENOMIC DNA]</scope>
    <source>
        <strain evidence="1 2">12S5</strain>
    </source>
</reference>
<evidence type="ECO:0000313" key="2">
    <source>
        <dbReference type="Proteomes" id="UP000692816"/>
    </source>
</evidence>
<sequence>MRTAMFAYGKGHSLTQRGDVQALGEHGIAASFDFGNNTMGNHREYRGSYIRTIGNSAAPMLNEIDGPLVNTFDLTGRLAGSYAAMYVSNSGYVGEINVMRGATLSGDILSDYAQLDEKGSPRLTKLTFGMTPDTNGHTTGQPDASFATRYEGNIIGRNNLSLQLFGGVALFTGNHEVYDATVAQHATLSGNGSYLLNTDGRFTNSGAVAPLIDGRDNNITVNGGYLQTSTGRLQLAVNDTGAFSRLVVNGGAALDGTLAIMPQRGWYGNDFSVWLSGP</sequence>
<dbReference type="Proteomes" id="UP000692816">
    <property type="component" value="Chromosome"/>
</dbReference>
<gene>
    <name evidence="1" type="ORF">J4P68_0024965</name>
</gene>
<proteinExistence type="predicted"/>
<organism evidence="1 2">
    <name type="scientific">Bradyrhizobium quebecense</name>
    <dbReference type="NCBI Taxonomy" id="2748629"/>
    <lineage>
        <taxon>Bacteria</taxon>
        <taxon>Pseudomonadati</taxon>
        <taxon>Pseudomonadota</taxon>
        <taxon>Alphaproteobacteria</taxon>
        <taxon>Hyphomicrobiales</taxon>
        <taxon>Nitrobacteraceae</taxon>
        <taxon>Bradyrhizobium</taxon>
    </lineage>
</organism>